<comment type="caution">
    <text evidence="1">The sequence shown here is derived from an EMBL/GenBank/DDBJ whole genome shotgun (WGS) entry which is preliminary data.</text>
</comment>
<dbReference type="Proteomes" id="UP000011134">
    <property type="component" value="Unassembled WGS sequence"/>
</dbReference>
<dbReference type="EMBL" id="AMZO01000036">
    <property type="protein sequence ID" value="ELR63769.1"/>
    <property type="molecule type" value="Genomic_DNA"/>
</dbReference>
<sequence length="431" mass="49885">MKLLNKIIDPLLVLSGLLYFRFYLAKNAYQDKGKLKEKQFRKFRNLVITSYREIPFYKGYYDSCGFDPNVDLVTIEDVKKVPILSKSLARQESQNLINKKRSFFSLVFKTSGSTGNPFTALVSYKHWIVEQACIWRHWHWAGYRFRDKMAIVRSYCPKPGESRIKYDKLRNFIYFSPFHMSDDDISYYLNEMVRYDVKFLRGYPSSVKILSDFLIRNPTHPKPNLKAVLTASEYLSPSDSELISDVFGCVVSNHYGLAEQIVMFGSCCNCKGMHNYDEYGLLELEPTETDNEYQIIGTNLNNYAMPLIRYATGDVAIVTDKQSCSMSLPYLTNVIGRLDSVLESSKGCKIPVTNFYTVLEHYNFIGKWQIQQRNDNICLVIRKKIEPSESDLNSINEEFKKRLGDNFAFYVVTDGRFVSVGEGKINPFIKI</sequence>
<dbReference type="PANTHER" id="PTHR36932:SF1">
    <property type="entry name" value="CAPSULAR POLYSACCHARIDE BIOSYNTHESIS PROTEIN"/>
    <property type="match status" value="1"/>
</dbReference>
<dbReference type="AlphaFoldDB" id="L8J8B4"/>
<dbReference type="InterPro" id="IPR042099">
    <property type="entry name" value="ANL_N_sf"/>
</dbReference>
<proteinExistence type="predicted"/>
<dbReference type="SUPFAM" id="SSF56801">
    <property type="entry name" value="Acetyl-CoA synthetase-like"/>
    <property type="match status" value="1"/>
</dbReference>
<reference evidence="1 2" key="1">
    <citation type="submission" date="2012-12" db="EMBL/GenBank/DDBJ databases">
        <title>Genome Assembly of Photobacterium sp. AK15.</title>
        <authorList>
            <person name="Khatri I."/>
            <person name="Vaidya B."/>
            <person name="Srinivas T.N.R."/>
            <person name="Subramanian S."/>
            <person name="Pinnaka A."/>
        </authorList>
    </citation>
    <scope>NUCLEOTIDE SEQUENCE [LARGE SCALE GENOMIC DNA]</scope>
    <source>
        <strain evidence="1 2">AK15</strain>
    </source>
</reference>
<dbReference type="InterPro" id="IPR053158">
    <property type="entry name" value="CapK_Type1_Caps_Biosynth"/>
</dbReference>
<keyword evidence="2" id="KW-1185">Reference proteome</keyword>
<dbReference type="PANTHER" id="PTHR36932">
    <property type="entry name" value="CAPSULAR POLYSACCHARIDE BIOSYNTHESIS PROTEIN"/>
    <property type="match status" value="1"/>
</dbReference>
<gene>
    <name evidence="1" type="ORF">C942_03438</name>
</gene>
<dbReference type="PATRIC" id="fig|1056511.3.peg.4362"/>
<dbReference type="OrthoDB" id="580775at2"/>
<name>L8J8B4_9GAMM</name>
<evidence type="ECO:0000313" key="2">
    <source>
        <dbReference type="Proteomes" id="UP000011134"/>
    </source>
</evidence>
<accession>L8J8B4</accession>
<dbReference type="RefSeq" id="WP_007470166.1">
    <property type="nucleotide sequence ID" value="NZ_AMZO01000036.1"/>
</dbReference>
<protein>
    <submittedName>
        <fullName evidence="1">CapK protein, putative</fullName>
    </submittedName>
</protein>
<dbReference type="Gene3D" id="3.40.50.12780">
    <property type="entry name" value="N-terminal domain of ligase-like"/>
    <property type="match status" value="1"/>
</dbReference>
<evidence type="ECO:0000313" key="1">
    <source>
        <dbReference type="EMBL" id="ELR63769.1"/>
    </source>
</evidence>
<organism evidence="1 2">
    <name type="scientific">Photobacterium marinum</name>
    <dbReference type="NCBI Taxonomy" id="1056511"/>
    <lineage>
        <taxon>Bacteria</taxon>
        <taxon>Pseudomonadati</taxon>
        <taxon>Pseudomonadota</taxon>
        <taxon>Gammaproteobacteria</taxon>
        <taxon>Vibrionales</taxon>
        <taxon>Vibrionaceae</taxon>
        <taxon>Photobacterium</taxon>
    </lineage>
</organism>